<dbReference type="EMBL" id="CP157947">
    <property type="protein sequence ID" value="XBS68475.1"/>
    <property type="molecule type" value="Genomic_DNA"/>
</dbReference>
<dbReference type="InterPro" id="IPR029787">
    <property type="entry name" value="Nucleotide_cyclase"/>
</dbReference>
<dbReference type="AlphaFoldDB" id="A0AAU7Q5Z7"/>
<dbReference type="NCBIfam" id="TIGR00254">
    <property type="entry name" value="GGDEF"/>
    <property type="match status" value="1"/>
</dbReference>
<dbReference type="CDD" id="cd01949">
    <property type="entry name" value="GGDEF"/>
    <property type="match status" value="1"/>
</dbReference>
<keyword evidence="2" id="KW-0548">Nucleotidyltransferase</keyword>
<reference evidence="2" key="1">
    <citation type="submission" date="2024-06" db="EMBL/GenBank/DDBJ databases">
        <authorList>
            <person name="Coelho C."/>
            <person name="Bento M."/>
            <person name="Garcia E."/>
            <person name="Camelo A."/>
            <person name="Brandao I."/>
            <person name="Espirito Santo C."/>
            <person name="Trovao J."/>
            <person name="Verissimo A."/>
            <person name="Costa J."/>
            <person name="Tiago I."/>
        </authorList>
    </citation>
    <scope>NUCLEOTIDE SEQUENCE</scope>
    <source>
        <strain evidence="2">KWT182</strain>
    </source>
</reference>
<dbReference type="EC" id="2.7.7.65" evidence="2"/>
<dbReference type="PANTHER" id="PTHR44757">
    <property type="entry name" value="DIGUANYLATE CYCLASE DGCP"/>
    <property type="match status" value="1"/>
</dbReference>
<dbReference type="SUPFAM" id="SSF55073">
    <property type="entry name" value="Nucleotide cyclase"/>
    <property type="match status" value="1"/>
</dbReference>
<dbReference type="PROSITE" id="PS50887">
    <property type="entry name" value="GGDEF"/>
    <property type="match status" value="1"/>
</dbReference>
<protein>
    <submittedName>
        <fullName evidence="2">GGDEF domain-containing protein</fullName>
        <ecNumber evidence="2">2.7.7.65</ecNumber>
    </submittedName>
</protein>
<evidence type="ECO:0000313" key="2">
    <source>
        <dbReference type="EMBL" id="XBS68475.1"/>
    </source>
</evidence>
<dbReference type="Pfam" id="PF00990">
    <property type="entry name" value="GGDEF"/>
    <property type="match status" value="1"/>
</dbReference>
<dbReference type="InterPro" id="IPR052155">
    <property type="entry name" value="Biofilm_reg_signaling"/>
</dbReference>
<dbReference type="InterPro" id="IPR000160">
    <property type="entry name" value="GGDEF_dom"/>
</dbReference>
<dbReference type="PANTHER" id="PTHR44757:SF2">
    <property type="entry name" value="BIOFILM ARCHITECTURE MAINTENANCE PROTEIN MBAA"/>
    <property type="match status" value="1"/>
</dbReference>
<dbReference type="InterPro" id="IPR043128">
    <property type="entry name" value="Rev_trsase/Diguanyl_cyclase"/>
</dbReference>
<evidence type="ECO:0000259" key="1">
    <source>
        <dbReference type="PROSITE" id="PS50887"/>
    </source>
</evidence>
<sequence>MAIRMAFSVPEFMMKYFLPKCTVSSSPAKCGEMKFAINRNPARFFWEDVTIIPEVDDRGNIIRYFTIRFDVTKQVRNRMKFYHKSQRDNLTRVFNRHGFYNQAGVVIKNMSAVVAQSFYVAIFDADKFKSINDTLGHNQGDKLLRLLAVRTKNVLGEDTLLGRLGGR</sequence>
<proteinExistence type="predicted"/>
<gene>
    <name evidence="2" type="ORF">ABK905_17395</name>
</gene>
<accession>A0AAU7Q5Z7</accession>
<dbReference type="Gene3D" id="3.30.70.270">
    <property type="match status" value="1"/>
</dbReference>
<dbReference type="GO" id="GO:0052621">
    <property type="term" value="F:diguanylate cyclase activity"/>
    <property type="evidence" value="ECO:0007669"/>
    <property type="project" value="UniProtKB-EC"/>
</dbReference>
<organism evidence="2">
    <name type="scientific">Acerihabitans sp. KWT182</name>
    <dbReference type="NCBI Taxonomy" id="3157919"/>
    <lineage>
        <taxon>Bacteria</taxon>
        <taxon>Pseudomonadati</taxon>
        <taxon>Pseudomonadota</taxon>
        <taxon>Gammaproteobacteria</taxon>
        <taxon>Enterobacterales</taxon>
        <taxon>Pectobacteriaceae</taxon>
        <taxon>Acerihabitans</taxon>
    </lineage>
</organism>
<keyword evidence="2" id="KW-0808">Transferase</keyword>
<name>A0AAU7Q5Z7_9GAMM</name>
<feature type="domain" description="GGDEF" evidence="1">
    <location>
        <begin position="116"/>
        <end position="167"/>
    </location>
</feature>